<protein>
    <recommendedName>
        <fullName evidence="8">Rhodopsin domain-containing protein</fullName>
    </recommendedName>
</protein>
<dbReference type="HOGENOM" id="CLU_028200_3_3_1"/>
<evidence type="ECO:0000313" key="10">
    <source>
        <dbReference type="Proteomes" id="UP000031575"/>
    </source>
</evidence>
<evidence type="ECO:0000256" key="6">
    <source>
        <dbReference type="SAM" id="MobiDB-lite"/>
    </source>
</evidence>
<dbReference type="OrthoDB" id="5417887at2759"/>
<keyword evidence="2 7" id="KW-0812">Transmembrane</keyword>
<evidence type="ECO:0000256" key="7">
    <source>
        <dbReference type="SAM" id="Phobius"/>
    </source>
</evidence>
<evidence type="ECO:0000256" key="2">
    <source>
        <dbReference type="ARBA" id="ARBA00022692"/>
    </source>
</evidence>
<reference evidence="9 10" key="1">
    <citation type="journal article" date="2014" name="BMC Genomics">
        <title>Comparative genomics of the major fungal agents of human and animal Sporotrichosis: Sporothrix schenckii and Sporothrix brasiliensis.</title>
        <authorList>
            <person name="Teixeira M.M."/>
            <person name="de Almeida L.G."/>
            <person name="Kubitschek-Barreira P."/>
            <person name="Alves F.L."/>
            <person name="Kioshima E.S."/>
            <person name="Abadio A.K."/>
            <person name="Fernandes L."/>
            <person name="Derengowski L.S."/>
            <person name="Ferreira K.S."/>
            <person name="Souza R.C."/>
            <person name="Ruiz J.C."/>
            <person name="de Andrade N.C."/>
            <person name="Paes H.C."/>
            <person name="Nicola A.M."/>
            <person name="Albuquerque P."/>
            <person name="Gerber A.L."/>
            <person name="Martins V.P."/>
            <person name="Peconick L.D."/>
            <person name="Neto A.V."/>
            <person name="Chaucanez C.B."/>
            <person name="Silva P.A."/>
            <person name="Cunha O.L."/>
            <person name="de Oliveira F.F."/>
            <person name="dos Santos T.C."/>
            <person name="Barros A.L."/>
            <person name="Soares M.A."/>
            <person name="de Oliveira L.M."/>
            <person name="Marini M.M."/>
            <person name="Villalobos-Duno H."/>
            <person name="Cunha M.M."/>
            <person name="de Hoog S."/>
            <person name="da Silveira J.F."/>
            <person name="Henrissat B."/>
            <person name="Nino-Vega G.A."/>
            <person name="Cisalpino P.S."/>
            <person name="Mora-Montes H.M."/>
            <person name="Almeida S.R."/>
            <person name="Stajich J.E."/>
            <person name="Lopes-Bezerra L.M."/>
            <person name="Vasconcelos A.T."/>
            <person name="Felipe M.S."/>
        </authorList>
    </citation>
    <scope>NUCLEOTIDE SEQUENCE [LARGE SCALE GENOMIC DNA]</scope>
    <source>
        <strain evidence="9 10">5110</strain>
    </source>
</reference>
<evidence type="ECO:0000313" key="9">
    <source>
        <dbReference type="EMBL" id="KIH86460.1"/>
    </source>
</evidence>
<sequence>MSSNATDGGVPPPAAYANLPHDDKRRSTLLSIWCLAALSLAFLVARLLCKLCTRRRLWWDDHVMVLAWAALAASVALSTWSIALGEGQHVWDVDPAHFGRLGLLGNLTGTFSILAAVWSKTSFALTLLRLLSGHPRLRALLWLAMGSMNVAMGLNALFLWVRCAPVAKTWNPAVPGTCWAPQVYPIYGVFAAGYSAVMDFVLALLPWKIVWQLQMRRPEKLGVAVAMSLGVVAGATAIVKTSQIPTLSSPDFTYVMLPLVVWGAAESAVTIMAASIPVLRVLLRDAHQLTLRHYIVSAGTGGGTDVRTADGAGAGGGEEMQSVVRREQPTKHRRDVEHGIDDDDDERALRSVGSQQTVRTARETTSKEGDMCSIRVALCDDGSSQEGQLRRDDAFYK</sequence>
<gene>
    <name evidence="9" type="ORF">SPBR_08519</name>
</gene>
<keyword evidence="3 7" id="KW-1133">Transmembrane helix</keyword>
<evidence type="ECO:0000256" key="4">
    <source>
        <dbReference type="ARBA" id="ARBA00023136"/>
    </source>
</evidence>
<feature type="region of interest" description="Disordered" evidence="6">
    <location>
        <begin position="326"/>
        <end position="367"/>
    </location>
</feature>
<keyword evidence="10" id="KW-1185">Reference proteome</keyword>
<dbReference type="PANTHER" id="PTHR33048">
    <property type="entry name" value="PTH11-LIKE INTEGRAL MEMBRANE PROTEIN (AFU_ORTHOLOGUE AFUA_5G11245)"/>
    <property type="match status" value="1"/>
</dbReference>
<feature type="transmembrane region" description="Helical" evidence="7">
    <location>
        <begin position="221"/>
        <end position="239"/>
    </location>
</feature>
<dbReference type="PANTHER" id="PTHR33048:SF42">
    <property type="entry name" value="INTEGRAL MEMBRANE PROTEIN"/>
    <property type="match status" value="1"/>
</dbReference>
<dbReference type="InterPro" id="IPR052337">
    <property type="entry name" value="SAT4-like"/>
</dbReference>
<keyword evidence="4 7" id="KW-0472">Membrane</keyword>
<comment type="caution">
    <text evidence="9">The sequence shown here is derived from an EMBL/GenBank/DDBJ whole genome shotgun (WGS) entry which is preliminary data.</text>
</comment>
<feature type="transmembrane region" description="Helical" evidence="7">
    <location>
        <begin position="30"/>
        <end position="49"/>
    </location>
</feature>
<dbReference type="GO" id="GO:0016020">
    <property type="term" value="C:membrane"/>
    <property type="evidence" value="ECO:0007669"/>
    <property type="project" value="UniProtKB-SubCell"/>
</dbReference>
<dbReference type="VEuPathDB" id="FungiDB:SPBR_08519"/>
<feature type="transmembrane region" description="Helical" evidence="7">
    <location>
        <begin position="103"/>
        <end position="128"/>
    </location>
</feature>
<feature type="transmembrane region" description="Helical" evidence="7">
    <location>
        <begin position="259"/>
        <end position="283"/>
    </location>
</feature>
<dbReference type="GeneID" id="63681678"/>
<dbReference type="RefSeq" id="XP_040614470.1">
    <property type="nucleotide sequence ID" value="XM_040766757.1"/>
</dbReference>
<feature type="compositionally biased region" description="Basic and acidic residues" evidence="6">
    <location>
        <begin position="326"/>
        <end position="339"/>
    </location>
</feature>
<feature type="domain" description="Rhodopsin" evidence="8">
    <location>
        <begin position="45"/>
        <end position="284"/>
    </location>
</feature>
<accession>A0A0C2IHH0</accession>
<evidence type="ECO:0000256" key="5">
    <source>
        <dbReference type="ARBA" id="ARBA00038359"/>
    </source>
</evidence>
<evidence type="ECO:0000256" key="1">
    <source>
        <dbReference type="ARBA" id="ARBA00004141"/>
    </source>
</evidence>
<name>A0A0C2IHH0_9PEZI</name>
<dbReference type="EMBL" id="AWTV01000011">
    <property type="protein sequence ID" value="KIH86460.1"/>
    <property type="molecule type" value="Genomic_DNA"/>
</dbReference>
<dbReference type="AlphaFoldDB" id="A0A0C2IHH0"/>
<evidence type="ECO:0000259" key="8">
    <source>
        <dbReference type="Pfam" id="PF20684"/>
    </source>
</evidence>
<comment type="similarity">
    <text evidence="5">Belongs to the SAT4 family.</text>
</comment>
<feature type="transmembrane region" description="Helical" evidence="7">
    <location>
        <begin position="140"/>
        <end position="161"/>
    </location>
</feature>
<feature type="transmembrane region" description="Helical" evidence="7">
    <location>
        <begin position="186"/>
        <end position="209"/>
    </location>
</feature>
<dbReference type="Proteomes" id="UP000031575">
    <property type="component" value="Unassembled WGS sequence"/>
</dbReference>
<organism evidence="9 10">
    <name type="scientific">Sporothrix brasiliensis 5110</name>
    <dbReference type="NCBI Taxonomy" id="1398154"/>
    <lineage>
        <taxon>Eukaryota</taxon>
        <taxon>Fungi</taxon>
        <taxon>Dikarya</taxon>
        <taxon>Ascomycota</taxon>
        <taxon>Pezizomycotina</taxon>
        <taxon>Sordariomycetes</taxon>
        <taxon>Sordariomycetidae</taxon>
        <taxon>Ophiostomatales</taxon>
        <taxon>Ophiostomataceae</taxon>
        <taxon>Sporothrix</taxon>
    </lineage>
</organism>
<comment type="subcellular location">
    <subcellularLocation>
        <location evidence="1">Membrane</location>
        <topology evidence="1">Multi-pass membrane protein</topology>
    </subcellularLocation>
</comment>
<proteinExistence type="inferred from homology"/>
<dbReference type="InterPro" id="IPR049326">
    <property type="entry name" value="Rhodopsin_dom_fungi"/>
</dbReference>
<dbReference type="Pfam" id="PF20684">
    <property type="entry name" value="Fung_rhodopsin"/>
    <property type="match status" value="1"/>
</dbReference>
<evidence type="ECO:0000256" key="3">
    <source>
        <dbReference type="ARBA" id="ARBA00022989"/>
    </source>
</evidence>
<feature type="transmembrane region" description="Helical" evidence="7">
    <location>
        <begin position="61"/>
        <end position="83"/>
    </location>
</feature>